<dbReference type="AlphaFoldDB" id="A0A9E8MYP2"/>
<dbReference type="EMBL" id="CP113088">
    <property type="protein sequence ID" value="WAC03806.1"/>
    <property type="molecule type" value="Genomic_DNA"/>
</dbReference>
<dbReference type="KEGG" id="lnu:N7U66_10525"/>
<dbReference type="RefSeq" id="WP_267678443.1">
    <property type="nucleotide sequence ID" value="NZ_CP113088.1"/>
</dbReference>
<evidence type="ECO:0000313" key="1">
    <source>
        <dbReference type="EMBL" id="WAC03806.1"/>
    </source>
</evidence>
<protein>
    <recommendedName>
        <fullName evidence="3">Lipoprotein</fullName>
    </recommendedName>
</protein>
<name>A0A9E8MYP2_9FLAO</name>
<keyword evidence="2" id="KW-1185">Reference proteome</keyword>
<accession>A0A9E8MYP2</accession>
<dbReference type="PROSITE" id="PS51257">
    <property type="entry name" value="PROKAR_LIPOPROTEIN"/>
    <property type="match status" value="1"/>
</dbReference>
<sequence length="212" mass="24606">MQLKSKFFILIYLLIFVSCQNNNEEEYKVIATIYNSIPKELLPPPKPTGKNEVLDSIVNKIDYDNLNPLIFNYAINENFINFEIDNISKKFKSYNSKELFKTININEDEFVLIESLKTQNYSKKLDKKKVTKLCEDDIVFSSKQFLKKNSKEKDSLDGIISFSRVSFNKGYEKAAVCVGVYRSGLDSNLKLYILEKNNGKWEIKSYKLLSIS</sequence>
<gene>
    <name evidence="1" type="ORF">N7U66_10525</name>
</gene>
<evidence type="ECO:0008006" key="3">
    <source>
        <dbReference type="Google" id="ProtNLM"/>
    </source>
</evidence>
<organism evidence="1 2">
    <name type="scientific">Lacinutrix neustonica</name>
    <dbReference type="NCBI Taxonomy" id="2980107"/>
    <lineage>
        <taxon>Bacteria</taxon>
        <taxon>Pseudomonadati</taxon>
        <taxon>Bacteroidota</taxon>
        <taxon>Flavobacteriia</taxon>
        <taxon>Flavobacteriales</taxon>
        <taxon>Flavobacteriaceae</taxon>
        <taxon>Lacinutrix</taxon>
    </lineage>
</organism>
<proteinExistence type="predicted"/>
<dbReference type="Proteomes" id="UP001164705">
    <property type="component" value="Chromosome"/>
</dbReference>
<evidence type="ECO:0000313" key="2">
    <source>
        <dbReference type="Proteomes" id="UP001164705"/>
    </source>
</evidence>
<reference evidence="1" key="1">
    <citation type="submission" date="2022-11" db="EMBL/GenBank/DDBJ databases">
        <title>Lacinutrix neustonica HL-RS19T sp. nov., isolated from the surface microlayer sample of brackish Lake Shihwa.</title>
        <authorList>
            <person name="Choi J.Y."/>
            <person name="Hwang C.Y."/>
        </authorList>
    </citation>
    <scope>NUCLEOTIDE SEQUENCE</scope>
    <source>
        <strain evidence="1">HL-RS19</strain>
    </source>
</reference>